<dbReference type="EMBL" id="BAFO02000013">
    <property type="protein sequence ID" value="GAD82872.1"/>
    <property type="molecule type" value="Genomic_DNA"/>
</dbReference>
<accession>U5E3P1</accession>
<sequence length="75" mass="7920">MKKAISAALVIGAAAVGVTALIPGVASAVEMDGLYKTSGECWDAIGEMTRNGTYDAPPMTYYCKQTPSGYWVITR</sequence>
<keyword evidence="3" id="KW-1185">Reference proteome</keyword>
<feature type="chain" id="PRO_5004659360" description="Secreted protein" evidence="1">
    <location>
        <begin position="29"/>
        <end position="75"/>
    </location>
</feature>
<protein>
    <recommendedName>
        <fullName evidence="4">Secreted protein</fullName>
    </recommendedName>
</protein>
<dbReference type="STRING" id="1824.SAMN05444423_103574"/>
<evidence type="ECO:0000256" key="1">
    <source>
        <dbReference type="SAM" id="SignalP"/>
    </source>
</evidence>
<name>U5E3P1_NOCAS</name>
<feature type="signal peptide" evidence="1">
    <location>
        <begin position="1"/>
        <end position="28"/>
    </location>
</feature>
<dbReference type="GeneID" id="91514968"/>
<keyword evidence="1" id="KW-0732">Signal</keyword>
<gene>
    <name evidence="2" type="ORF">NCAST_13_01470</name>
</gene>
<dbReference type="Proteomes" id="UP000017048">
    <property type="component" value="Unassembled WGS sequence"/>
</dbReference>
<proteinExistence type="predicted"/>
<reference evidence="2 3" key="1">
    <citation type="journal article" date="2014" name="BMC Genomics">
        <title>Genome based analysis of type-I polyketide synthase and nonribosomal peptide synthetase gene clusters in seven strains of five representative Nocardia species.</title>
        <authorList>
            <person name="Komaki H."/>
            <person name="Ichikawa N."/>
            <person name="Hosoyama A."/>
            <person name="Takahashi-Nakaguchi A."/>
            <person name="Matsuzawa T."/>
            <person name="Suzuki K."/>
            <person name="Fujita N."/>
            <person name="Gonoi T."/>
        </authorList>
    </citation>
    <scope>NUCLEOTIDE SEQUENCE [LARGE SCALE GENOMIC DNA]</scope>
    <source>
        <strain evidence="2 3">NBRC 15531</strain>
    </source>
</reference>
<evidence type="ECO:0000313" key="2">
    <source>
        <dbReference type="EMBL" id="GAD82872.1"/>
    </source>
</evidence>
<dbReference type="OrthoDB" id="9809583at2"/>
<organism evidence="2 3">
    <name type="scientific">Nocardia asteroides NBRC 15531</name>
    <dbReference type="NCBI Taxonomy" id="1110697"/>
    <lineage>
        <taxon>Bacteria</taxon>
        <taxon>Bacillati</taxon>
        <taxon>Actinomycetota</taxon>
        <taxon>Actinomycetes</taxon>
        <taxon>Mycobacteriales</taxon>
        <taxon>Nocardiaceae</taxon>
        <taxon>Nocardia</taxon>
    </lineage>
</organism>
<comment type="caution">
    <text evidence="2">The sequence shown here is derived from an EMBL/GenBank/DDBJ whole genome shotgun (WGS) entry which is preliminary data.</text>
</comment>
<evidence type="ECO:0008006" key="4">
    <source>
        <dbReference type="Google" id="ProtNLM"/>
    </source>
</evidence>
<evidence type="ECO:0000313" key="3">
    <source>
        <dbReference type="Proteomes" id="UP000017048"/>
    </source>
</evidence>
<dbReference type="RefSeq" id="WP_019044866.1">
    <property type="nucleotide sequence ID" value="NZ_BAFO02000013.1"/>
</dbReference>
<dbReference type="AlphaFoldDB" id="U5E3P1"/>